<dbReference type="Proteomes" id="UP000306798">
    <property type="component" value="Unassembled WGS sequence"/>
</dbReference>
<name>A0A4S4F3Q0_9BIFI</name>
<comment type="caution">
    <text evidence="1">The sequence shown here is derived from an EMBL/GenBank/DDBJ whole genome shotgun (WGS) entry which is preliminary data.</text>
</comment>
<proteinExistence type="predicted"/>
<evidence type="ECO:0008006" key="3">
    <source>
        <dbReference type="Google" id="ProtNLM"/>
    </source>
</evidence>
<dbReference type="EMBL" id="SSTF01000034">
    <property type="protein sequence ID" value="THG24168.1"/>
    <property type="molecule type" value="Genomic_DNA"/>
</dbReference>
<accession>A0A4S4F3Q0</accession>
<dbReference type="AlphaFoldDB" id="A0A4S4F3Q0"/>
<sequence>MADWIPLGVSQEESNALVDGISSYVESSLLDWLNSAEMLLCGGYAFSHRPEGRLRHRLINRFDRQIRQLSELDGSDIYEAASEMEELGDVYLQYTDFLIHELCNMRDMQYNLSALEAVDVSKIEPCLDELESILAESGSRWKVGVRNGYEGLEERVDSTIQAMADEVMDDPNELSGQLLSKSWHAVFGQNPDYSFAYATAIKAVEAIALPEISPNDSKATLSKAAQVMRDQKWGFELEPNPAGKVDGGIAQVVMNAMMNSQPDRHGGTASVEDIEVSKERAEAAVYSAVYLIQCFKSGLVLKPKKDE</sequence>
<gene>
    <name evidence="1" type="ORF">E5991_08895</name>
</gene>
<dbReference type="RefSeq" id="WP_136511714.1">
    <property type="nucleotide sequence ID" value="NZ_SSTF01000034.1"/>
</dbReference>
<reference evidence="1 2" key="1">
    <citation type="submission" date="2019-04" db="EMBL/GenBank/DDBJ databases">
        <title>Microbes associate with the intestines of laboratory mice.</title>
        <authorList>
            <person name="Navarre W."/>
            <person name="Wong E."/>
            <person name="Huang K.C."/>
            <person name="Tropini C."/>
            <person name="Ng K."/>
            <person name="Yu B."/>
        </authorList>
    </citation>
    <scope>NUCLEOTIDE SEQUENCE [LARGE SCALE GENOMIC DNA]</scope>
    <source>
        <strain evidence="1 2">NM87_A27A</strain>
    </source>
</reference>
<evidence type="ECO:0000313" key="2">
    <source>
        <dbReference type="Proteomes" id="UP000306798"/>
    </source>
</evidence>
<protein>
    <recommendedName>
        <fullName evidence="3">Abortive infection protein-like C-terminal domain-containing protein</fullName>
    </recommendedName>
</protein>
<evidence type="ECO:0000313" key="1">
    <source>
        <dbReference type="EMBL" id="THG24168.1"/>
    </source>
</evidence>
<organism evidence="1 2">
    <name type="scientific">Bifidobacterium pseudolongum</name>
    <dbReference type="NCBI Taxonomy" id="1694"/>
    <lineage>
        <taxon>Bacteria</taxon>
        <taxon>Bacillati</taxon>
        <taxon>Actinomycetota</taxon>
        <taxon>Actinomycetes</taxon>
        <taxon>Bifidobacteriales</taxon>
        <taxon>Bifidobacteriaceae</taxon>
        <taxon>Bifidobacterium</taxon>
    </lineage>
</organism>